<gene>
    <name evidence="2" type="ORF">BGW38_001585</name>
</gene>
<organism evidence="2 3">
    <name type="scientific">Lunasporangiospora selenospora</name>
    <dbReference type="NCBI Taxonomy" id="979761"/>
    <lineage>
        <taxon>Eukaryota</taxon>
        <taxon>Fungi</taxon>
        <taxon>Fungi incertae sedis</taxon>
        <taxon>Mucoromycota</taxon>
        <taxon>Mortierellomycotina</taxon>
        <taxon>Mortierellomycetes</taxon>
        <taxon>Mortierellales</taxon>
        <taxon>Mortierellaceae</taxon>
        <taxon>Lunasporangiospora</taxon>
    </lineage>
</organism>
<dbReference type="PANTHER" id="PTHR35559">
    <property type="entry name" value="CHITIN-BINDING TYPE-4 DOMAIN-CONTAINING PROTEIN"/>
    <property type="match status" value="1"/>
</dbReference>
<evidence type="ECO:0000313" key="2">
    <source>
        <dbReference type="EMBL" id="KAF9581410.1"/>
    </source>
</evidence>
<feature type="region of interest" description="Disordered" evidence="1">
    <location>
        <begin position="1"/>
        <end position="22"/>
    </location>
</feature>
<feature type="region of interest" description="Disordered" evidence="1">
    <location>
        <begin position="275"/>
        <end position="299"/>
    </location>
</feature>
<feature type="compositionally biased region" description="Low complexity" evidence="1">
    <location>
        <begin position="8"/>
        <end position="22"/>
    </location>
</feature>
<protein>
    <recommendedName>
        <fullName evidence="4">Chitin-binding protein</fullName>
    </recommendedName>
</protein>
<evidence type="ECO:0008006" key="4">
    <source>
        <dbReference type="Google" id="ProtNLM"/>
    </source>
</evidence>
<evidence type="ECO:0000256" key="1">
    <source>
        <dbReference type="SAM" id="MobiDB-lite"/>
    </source>
</evidence>
<feature type="region of interest" description="Disordered" evidence="1">
    <location>
        <begin position="386"/>
        <end position="414"/>
    </location>
</feature>
<dbReference type="Proteomes" id="UP000780801">
    <property type="component" value="Unassembled WGS sequence"/>
</dbReference>
<dbReference type="OrthoDB" id="64281at2759"/>
<feature type="region of interest" description="Disordered" evidence="1">
    <location>
        <begin position="307"/>
        <end position="326"/>
    </location>
</feature>
<proteinExistence type="predicted"/>
<feature type="compositionally biased region" description="Polar residues" evidence="1">
    <location>
        <begin position="364"/>
        <end position="373"/>
    </location>
</feature>
<sequence>MRLQIRSSGTPTINTSRTTTTSTTTTTVAAALLILLSPTIVSAHSWLDCSDTRDTGCAGYPRGYPSRNDADINTKYTYLIQDRNPDAPVCQPGRQNVPGNNPFPPAGAAPGQTLHLTWQPDGHLDDSRPSLVEVHWTGVPGQQLGTRSQLTPATLLGAMTFATSQNCNKPTEPNTWCHGYLTIPPGTQPGTYQMVWWWKFDRNPHGEEYSTCFEVVVQNPMRRRRRRWNRLQSRQDRPDETTFATPNEASSPLPHEVVSVPAVPAVSAAPISQVSDALNGGNSDRNRLRHPTSNDYANDKIGALAGDAINDGEGLDTAPEPMASPSQLITNTLSDHLSTGQPAAPGSSSPAPPSISIPNPNSNDHVITTNANDSAGSISSLKVGSSIVPPASPSTSTISSTPPAPGLDTSAPNHVVPEDNAVPEATGMNRALFGSHSETSAAAMSRFISLGPITLASLVVITILF</sequence>
<dbReference type="PANTHER" id="PTHR35559:SF1">
    <property type="entry name" value="CHITIN-BINDING TYPE-4 DOMAIN-CONTAINING PROTEIN"/>
    <property type="match status" value="1"/>
</dbReference>
<feature type="region of interest" description="Disordered" evidence="1">
    <location>
        <begin position="335"/>
        <end position="373"/>
    </location>
</feature>
<evidence type="ECO:0000313" key="3">
    <source>
        <dbReference type="Proteomes" id="UP000780801"/>
    </source>
</evidence>
<keyword evidence="3" id="KW-1185">Reference proteome</keyword>
<name>A0A9P6KE53_9FUNG</name>
<feature type="compositionally biased region" description="Low complexity" evidence="1">
    <location>
        <begin position="386"/>
        <end position="401"/>
    </location>
</feature>
<dbReference type="EMBL" id="JAABOA010001505">
    <property type="protein sequence ID" value="KAF9581410.1"/>
    <property type="molecule type" value="Genomic_DNA"/>
</dbReference>
<dbReference type="AlphaFoldDB" id="A0A9P6KE53"/>
<comment type="caution">
    <text evidence="2">The sequence shown here is derived from an EMBL/GenBank/DDBJ whole genome shotgun (WGS) entry which is preliminary data.</text>
</comment>
<reference evidence="2" key="1">
    <citation type="journal article" date="2020" name="Fungal Divers.">
        <title>Resolving the Mortierellaceae phylogeny through synthesis of multi-gene phylogenetics and phylogenomics.</title>
        <authorList>
            <person name="Vandepol N."/>
            <person name="Liber J."/>
            <person name="Desiro A."/>
            <person name="Na H."/>
            <person name="Kennedy M."/>
            <person name="Barry K."/>
            <person name="Grigoriev I.V."/>
            <person name="Miller A.N."/>
            <person name="O'Donnell K."/>
            <person name="Stajich J.E."/>
            <person name="Bonito G."/>
        </authorList>
    </citation>
    <scope>NUCLEOTIDE SEQUENCE</scope>
    <source>
        <strain evidence="2">KOD1015</strain>
    </source>
</reference>
<accession>A0A9P6KE53</accession>
<feature type="region of interest" description="Disordered" evidence="1">
    <location>
        <begin position="226"/>
        <end position="254"/>
    </location>
</feature>